<feature type="domain" description="Moybdenum cofactor oxidoreductase dimerisation" evidence="4">
    <location>
        <begin position="446"/>
        <end position="541"/>
    </location>
</feature>
<dbReference type="InterPro" id="IPR014756">
    <property type="entry name" value="Ig_E-set"/>
</dbReference>
<dbReference type="PANTHER" id="PTHR19372:SF7">
    <property type="entry name" value="SULFITE OXIDASE, MITOCHONDRIAL"/>
    <property type="match status" value="1"/>
</dbReference>
<evidence type="ECO:0000259" key="3">
    <source>
        <dbReference type="Pfam" id="PF00174"/>
    </source>
</evidence>
<evidence type="ECO:0000313" key="6">
    <source>
        <dbReference type="Proteomes" id="UP000544110"/>
    </source>
</evidence>
<dbReference type="InterPro" id="IPR005066">
    <property type="entry name" value="MoCF_OxRdtse_dimer"/>
</dbReference>
<sequence length="546" mass="57098">MSEDGSHEATAVPGPAGRAARRDPRRAPRGTWSLAGVLAGLAGLATSYVTAVALGVRESPVVAVAEALVRLTPGPVAEAAIGGLGSASKPLLLAGMGAALLLVFAFAGRRQRRAWWQPLLVWLALGAIGAAAVLSAPVATVPDLVPVLVGVVTWLFALSLLTTPLARLERIAVPRVGAGAEPGPEDSRRATARAATRRAFLVRAGVVAAGAVVVGAAGRLVGRPRRAVEQTRRLLRLPITRPDVPDAALVGLEGVTPWQTPLPEFYLIHTAIVVPTIDPEQWELRIHGMVDREVRLTYADLLAREVTEQWVTLTCVSNPVGGDLVGNAWWSGVRLAGLLAEAGVQPGADAVLQTSADGWTCSTPLDALTDDRGAMLAVGMDGAPLPIEHGFPVRTVVPGLYGYVSATKWVVDLEVTRFADVAAYWTQRGWGERGPVKTSSRVDVPRSGAEVPAGDVRCGGVAWAQGTGIAAVEVALDGGAWQPAEIASPPTDDTWVQWAATVEVEPGEHVLRVRATDKSGAVQTGVVRDVLPDGATGWHEVDFTAS</sequence>
<dbReference type="InterPro" id="IPR000572">
    <property type="entry name" value="OxRdtase_Mopterin-bd_dom"/>
</dbReference>
<feature type="transmembrane region" description="Helical" evidence="2">
    <location>
        <begin position="31"/>
        <end position="54"/>
    </location>
</feature>
<keyword evidence="6" id="KW-1185">Reference proteome</keyword>
<gene>
    <name evidence="5" type="ORF">BJ989_001116</name>
</gene>
<dbReference type="GO" id="GO:0030151">
    <property type="term" value="F:molybdenum ion binding"/>
    <property type="evidence" value="ECO:0007669"/>
    <property type="project" value="InterPro"/>
</dbReference>
<reference evidence="5 6" key="1">
    <citation type="submission" date="2020-07" db="EMBL/GenBank/DDBJ databases">
        <title>Sequencing the genomes of 1000 actinobacteria strains.</title>
        <authorList>
            <person name="Klenk H.-P."/>
        </authorList>
    </citation>
    <scope>NUCLEOTIDE SEQUENCE [LARGE SCALE GENOMIC DNA]</scope>
    <source>
        <strain evidence="5 6">DSM 24552</strain>
    </source>
</reference>
<dbReference type="GO" id="GO:0008482">
    <property type="term" value="F:sulfite oxidase activity"/>
    <property type="evidence" value="ECO:0007669"/>
    <property type="project" value="TreeGrafter"/>
</dbReference>
<dbReference type="RefSeq" id="WP_343049121.1">
    <property type="nucleotide sequence ID" value="NZ_JACCAC010000001.1"/>
</dbReference>
<organism evidence="5 6">
    <name type="scientific">Nocardioides perillae</name>
    <dbReference type="NCBI Taxonomy" id="1119534"/>
    <lineage>
        <taxon>Bacteria</taxon>
        <taxon>Bacillati</taxon>
        <taxon>Actinomycetota</taxon>
        <taxon>Actinomycetes</taxon>
        <taxon>Propionibacteriales</taxon>
        <taxon>Nocardioidaceae</taxon>
        <taxon>Nocardioides</taxon>
    </lineage>
</organism>
<dbReference type="PANTHER" id="PTHR19372">
    <property type="entry name" value="SULFITE REDUCTASE"/>
    <property type="match status" value="1"/>
</dbReference>
<dbReference type="InterPro" id="IPR036374">
    <property type="entry name" value="OxRdtase_Mopterin-bd_sf"/>
</dbReference>
<evidence type="ECO:0000256" key="2">
    <source>
        <dbReference type="SAM" id="Phobius"/>
    </source>
</evidence>
<dbReference type="Gene3D" id="3.90.420.10">
    <property type="entry name" value="Oxidoreductase, molybdopterin-binding domain"/>
    <property type="match status" value="1"/>
</dbReference>
<keyword evidence="2" id="KW-0812">Transmembrane</keyword>
<feature type="domain" description="Oxidoreductase molybdopterin-binding" evidence="3">
    <location>
        <begin position="273"/>
        <end position="419"/>
    </location>
</feature>
<evidence type="ECO:0000313" key="5">
    <source>
        <dbReference type="EMBL" id="NYG54812.1"/>
    </source>
</evidence>
<dbReference type="AlphaFoldDB" id="A0A7Y9RUI9"/>
<feature type="transmembrane region" description="Helical" evidence="2">
    <location>
        <begin position="200"/>
        <end position="222"/>
    </location>
</feature>
<accession>A0A7Y9RUI9</accession>
<feature type="transmembrane region" description="Helical" evidence="2">
    <location>
        <begin position="119"/>
        <end position="138"/>
    </location>
</feature>
<dbReference type="EMBL" id="JACCAC010000001">
    <property type="protein sequence ID" value="NYG54812.1"/>
    <property type="molecule type" value="Genomic_DNA"/>
</dbReference>
<keyword evidence="2" id="KW-0472">Membrane</keyword>
<feature type="transmembrane region" description="Helical" evidence="2">
    <location>
        <begin position="144"/>
        <end position="166"/>
    </location>
</feature>
<dbReference type="Gene3D" id="2.60.40.650">
    <property type="match status" value="1"/>
</dbReference>
<dbReference type="GO" id="GO:0006790">
    <property type="term" value="P:sulfur compound metabolic process"/>
    <property type="evidence" value="ECO:0007669"/>
    <property type="project" value="TreeGrafter"/>
</dbReference>
<feature type="region of interest" description="Disordered" evidence="1">
    <location>
        <begin position="1"/>
        <end position="27"/>
    </location>
</feature>
<proteinExistence type="predicted"/>
<name>A0A7Y9RUI9_9ACTN</name>
<feature type="transmembrane region" description="Helical" evidence="2">
    <location>
        <begin position="91"/>
        <end position="107"/>
    </location>
</feature>
<protein>
    <submittedName>
        <fullName evidence="5">DMSO/TMAO reductase YedYZ molybdopterin-dependent catalytic subunit</fullName>
    </submittedName>
</protein>
<dbReference type="Proteomes" id="UP000544110">
    <property type="component" value="Unassembled WGS sequence"/>
</dbReference>
<dbReference type="GO" id="GO:0020037">
    <property type="term" value="F:heme binding"/>
    <property type="evidence" value="ECO:0007669"/>
    <property type="project" value="TreeGrafter"/>
</dbReference>
<dbReference type="GO" id="GO:0043546">
    <property type="term" value="F:molybdopterin cofactor binding"/>
    <property type="evidence" value="ECO:0007669"/>
    <property type="project" value="TreeGrafter"/>
</dbReference>
<dbReference type="SUPFAM" id="SSF81296">
    <property type="entry name" value="E set domains"/>
    <property type="match status" value="1"/>
</dbReference>
<dbReference type="Pfam" id="PF00174">
    <property type="entry name" value="Oxidored_molyb"/>
    <property type="match status" value="1"/>
</dbReference>
<comment type="caution">
    <text evidence="5">The sequence shown here is derived from an EMBL/GenBank/DDBJ whole genome shotgun (WGS) entry which is preliminary data.</text>
</comment>
<evidence type="ECO:0000259" key="4">
    <source>
        <dbReference type="Pfam" id="PF03404"/>
    </source>
</evidence>
<keyword evidence="2" id="KW-1133">Transmembrane helix</keyword>
<dbReference type="Pfam" id="PF03404">
    <property type="entry name" value="Mo-co_dimer"/>
    <property type="match status" value="1"/>
</dbReference>
<dbReference type="SUPFAM" id="SSF56524">
    <property type="entry name" value="Oxidoreductase molybdopterin-binding domain"/>
    <property type="match status" value="1"/>
</dbReference>
<evidence type="ECO:0000256" key="1">
    <source>
        <dbReference type="SAM" id="MobiDB-lite"/>
    </source>
</evidence>